<dbReference type="GO" id="GO:0004497">
    <property type="term" value="F:monooxygenase activity"/>
    <property type="evidence" value="ECO:0007669"/>
    <property type="project" value="UniProtKB-KW"/>
</dbReference>
<proteinExistence type="inferred from homology"/>
<organism evidence="11 12">
    <name type="scientific">Clathrus columnatus</name>
    <dbReference type="NCBI Taxonomy" id="1419009"/>
    <lineage>
        <taxon>Eukaryota</taxon>
        <taxon>Fungi</taxon>
        <taxon>Dikarya</taxon>
        <taxon>Basidiomycota</taxon>
        <taxon>Agaricomycotina</taxon>
        <taxon>Agaricomycetes</taxon>
        <taxon>Phallomycetidae</taxon>
        <taxon>Phallales</taxon>
        <taxon>Clathraceae</taxon>
        <taxon>Clathrus</taxon>
    </lineage>
</organism>
<accession>A0AAV5AKV7</accession>
<dbReference type="GO" id="GO:0005506">
    <property type="term" value="F:iron ion binding"/>
    <property type="evidence" value="ECO:0007669"/>
    <property type="project" value="InterPro"/>
</dbReference>
<reference evidence="11" key="1">
    <citation type="submission" date="2021-10" db="EMBL/GenBank/DDBJ databases">
        <title>De novo Genome Assembly of Clathrus columnatus (Basidiomycota, Fungi) Using Illumina and Nanopore Sequence Data.</title>
        <authorList>
            <person name="Ogiso-Tanaka E."/>
            <person name="Itagaki H."/>
            <person name="Hosoya T."/>
            <person name="Hosaka K."/>
        </authorList>
    </citation>
    <scope>NUCLEOTIDE SEQUENCE</scope>
    <source>
        <strain evidence="11">MO-923</strain>
    </source>
</reference>
<gene>
    <name evidence="11" type="ORF">Clacol_007759</name>
</gene>
<dbReference type="Proteomes" id="UP001050691">
    <property type="component" value="Unassembled WGS sequence"/>
</dbReference>
<evidence type="ECO:0000256" key="3">
    <source>
        <dbReference type="ARBA" id="ARBA00010617"/>
    </source>
</evidence>
<keyword evidence="8 10" id="KW-0503">Monooxygenase</keyword>
<dbReference type="EMBL" id="BPWL01000008">
    <property type="protein sequence ID" value="GJJ13505.1"/>
    <property type="molecule type" value="Genomic_DNA"/>
</dbReference>
<comment type="caution">
    <text evidence="11">The sequence shown here is derived from an EMBL/GenBank/DDBJ whole genome shotgun (WGS) entry which is preliminary data.</text>
</comment>
<dbReference type="InterPro" id="IPR001128">
    <property type="entry name" value="Cyt_P450"/>
</dbReference>
<evidence type="ECO:0000256" key="4">
    <source>
        <dbReference type="ARBA" id="ARBA00022617"/>
    </source>
</evidence>
<dbReference type="InterPro" id="IPR002401">
    <property type="entry name" value="Cyt_P450_E_grp-I"/>
</dbReference>
<evidence type="ECO:0008006" key="13">
    <source>
        <dbReference type="Google" id="ProtNLM"/>
    </source>
</evidence>
<keyword evidence="7 9" id="KW-0408">Iron</keyword>
<dbReference type="GO" id="GO:0016705">
    <property type="term" value="F:oxidoreductase activity, acting on paired donors, with incorporation or reduction of molecular oxygen"/>
    <property type="evidence" value="ECO:0007669"/>
    <property type="project" value="InterPro"/>
</dbReference>
<dbReference type="PRINTS" id="PR00463">
    <property type="entry name" value="EP450I"/>
</dbReference>
<dbReference type="InterPro" id="IPR050364">
    <property type="entry name" value="Cytochrome_P450_fung"/>
</dbReference>
<sequence>MAWLLGWDYNVAFMPYGDWWRRHIRALHQFFNSRAVLSYEPSKLKACRGLLQNLLKTPERFSEHIQFSMARVIMDLKLWFIPLILTSPQVIYAIDIKPENDFLVDMVHVAVEGAGNTILPGKLTRLFPVKYIPNWIPGIPFKKLVKKYKEPTDAISDIPFNTVLYAEQEKKNIDHSFVSRSLERLRTLKNPLPNEEAVIKNTAGIAYAAGAGTTFSGLIQAVVASVLYPEVQKRLHDELDTVLGDRLPTLADRKDLPYFNAFCYEVLRWRPGLPLAVPHAALEDDIYGGYFIPKGSIVVADAWYISQLSTPSPLLCKFTSVNRSILRDEKYGPNPEEFNPERFLQPGTRAPTEQFGFGRRICPGRFFALNIMFLFMASIFKVYEIVPAKDENGNDIPVTDRFIASGVTFFLLRTFYTIDIYPQSGDHNIVSTISSEIFETRRPKKNECDEAPTGKS</sequence>
<dbReference type="PROSITE" id="PS00086">
    <property type="entry name" value="CYTOCHROME_P450"/>
    <property type="match status" value="1"/>
</dbReference>
<name>A0AAV5AKV7_9AGAM</name>
<evidence type="ECO:0000256" key="5">
    <source>
        <dbReference type="ARBA" id="ARBA00022723"/>
    </source>
</evidence>
<dbReference type="Gene3D" id="1.10.630.10">
    <property type="entry name" value="Cytochrome P450"/>
    <property type="match status" value="1"/>
</dbReference>
<dbReference type="AlphaFoldDB" id="A0AAV5AKV7"/>
<dbReference type="InterPro" id="IPR036396">
    <property type="entry name" value="Cyt_P450_sf"/>
</dbReference>
<dbReference type="SUPFAM" id="SSF48264">
    <property type="entry name" value="Cytochrome P450"/>
    <property type="match status" value="1"/>
</dbReference>
<dbReference type="PANTHER" id="PTHR46300">
    <property type="entry name" value="P450, PUTATIVE (EUROFUNG)-RELATED-RELATED"/>
    <property type="match status" value="1"/>
</dbReference>
<evidence type="ECO:0000256" key="2">
    <source>
        <dbReference type="ARBA" id="ARBA00005179"/>
    </source>
</evidence>
<protein>
    <recommendedName>
        <fullName evidence="13">Cytochrome P450</fullName>
    </recommendedName>
</protein>
<keyword evidence="6 10" id="KW-0560">Oxidoreductase</keyword>
<dbReference type="PANTHER" id="PTHR46300:SF7">
    <property type="entry name" value="P450, PUTATIVE (EUROFUNG)-RELATED"/>
    <property type="match status" value="1"/>
</dbReference>
<evidence type="ECO:0000256" key="8">
    <source>
        <dbReference type="ARBA" id="ARBA00023033"/>
    </source>
</evidence>
<evidence type="ECO:0000313" key="11">
    <source>
        <dbReference type="EMBL" id="GJJ13505.1"/>
    </source>
</evidence>
<keyword evidence="12" id="KW-1185">Reference proteome</keyword>
<dbReference type="GO" id="GO:0020037">
    <property type="term" value="F:heme binding"/>
    <property type="evidence" value="ECO:0007669"/>
    <property type="project" value="InterPro"/>
</dbReference>
<evidence type="ECO:0000256" key="10">
    <source>
        <dbReference type="RuleBase" id="RU000461"/>
    </source>
</evidence>
<comment type="pathway">
    <text evidence="2">Secondary metabolite biosynthesis.</text>
</comment>
<dbReference type="InterPro" id="IPR017972">
    <property type="entry name" value="Cyt_P450_CS"/>
</dbReference>
<evidence type="ECO:0000313" key="12">
    <source>
        <dbReference type="Proteomes" id="UP001050691"/>
    </source>
</evidence>
<comment type="cofactor">
    <cofactor evidence="1 9">
        <name>heme</name>
        <dbReference type="ChEBI" id="CHEBI:30413"/>
    </cofactor>
</comment>
<dbReference type="Pfam" id="PF00067">
    <property type="entry name" value="p450"/>
    <property type="match status" value="2"/>
</dbReference>
<comment type="similarity">
    <text evidence="3 10">Belongs to the cytochrome P450 family.</text>
</comment>
<evidence type="ECO:0000256" key="9">
    <source>
        <dbReference type="PIRSR" id="PIRSR602401-1"/>
    </source>
</evidence>
<evidence type="ECO:0000256" key="1">
    <source>
        <dbReference type="ARBA" id="ARBA00001971"/>
    </source>
</evidence>
<keyword evidence="4 9" id="KW-0349">Heme</keyword>
<keyword evidence="5 9" id="KW-0479">Metal-binding</keyword>
<feature type="binding site" description="axial binding residue" evidence="9">
    <location>
        <position position="362"/>
    </location>
    <ligand>
        <name>heme</name>
        <dbReference type="ChEBI" id="CHEBI:30413"/>
    </ligand>
    <ligandPart>
        <name>Fe</name>
        <dbReference type="ChEBI" id="CHEBI:18248"/>
    </ligandPart>
</feature>
<evidence type="ECO:0000256" key="6">
    <source>
        <dbReference type="ARBA" id="ARBA00023002"/>
    </source>
</evidence>
<evidence type="ECO:0000256" key="7">
    <source>
        <dbReference type="ARBA" id="ARBA00023004"/>
    </source>
</evidence>